<dbReference type="Pfam" id="PF12854">
    <property type="entry name" value="PPR_1"/>
    <property type="match status" value="1"/>
</dbReference>
<dbReference type="InterPro" id="IPR011009">
    <property type="entry name" value="Kinase-like_dom_sf"/>
</dbReference>
<evidence type="ECO:0000256" key="2">
    <source>
        <dbReference type="SAM" id="MobiDB-lite"/>
    </source>
</evidence>
<dbReference type="PROSITE" id="PS51375">
    <property type="entry name" value="PPR"/>
    <property type="match status" value="1"/>
</dbReference>
<accession>A0ABR3ENT1</accession>
<dbReference type="InterPro" id="IPR001245">
    <property type="entry name" value="Ser-Thr/Tyr_kinase_cat_dom"/>
</dbReference>
<dbReference type="InterPro" id="IPR002885">
    <property type="entry name" value="PPR_rpt"/>
</dbReference>
<name>A0ABR3ENT1_9AGAR</name>
<keyword evidence="5" id="KW-1185">Reference proteome</keyword>
<dbReference type="InterPro" id="IPR011990">
    <property type="entry name" value="TPR-like_helical_dom_sf"/>
</dbReference>
<dbReference type="PANTHER" id="PTHR23257">
    <property type="entry name" value="SERINE-THREONINE PROTEIN KINASE"/>
    <property type="match status" value="1"/>
</dbReference>
<evidence type="ECO:0000259" key="3">
    <source>
        <dbReference type="PROSITE" id="PS50011"/>
    </source>
</evidence>
<sequence length="395" mass="44376">MEKGDLRHYLKEKARKDVDHQSLAFDVAAGLSYLHSRKIVHGDLKGVDILMTPDERACIGDFGLSRVADSHALRLSTSTSRQKEAQRDGFHPSFCDRLVAQRRVAIYTLMLAFATRRVPNFWLRHNLKQIWQNVKYPPVNPAVLSSIVSLFSRRDIFITEASSPEDNALHHHRRSEHQADTHQPSTPLLESTTPRRESEGLSSDLGLNEAPAGRKPQFLGSHIIPDTISIDPKLTNSLNEYLGKHVLIIANTRSFTNELSAQLTKNITQYQKVPSLATLSQLAAAFGRAGEVGWISYVYRVGQKMVKTMEHDTHIHRLRMLEMGGATSADAYGGLIMYVNVTADDASNAMELYREALHHGVEPNVYLYNNIISKLAKARRADKALELFFELKASQ</sequence>
<dbReference type="NCBIfam" id="TIGR00756">
    <property type="entry name" value="PPR"/>
    <property type="match status" value="1"/>
</dbReference>
<feature type="compositionally biased region" description="Polar residues" evidence="2">
    <location>
        <begin position="181"/>
        <end position="192"/>
    </location>
</feature>
<dbReference type="Pfam" id="PF07714">
    <property type="entry name" value="PK_Tyr_Ser-Thr"/>
    <property type="match status" value="1"/>
</dbReference>
<gene>
    <name evidence="4" type="ORF">V5O48_017526</name>
</gene>
<dbReference type="Gene3D" id="1.25.40.10">
    <property type="entry name" value="Tetratricopeptide repeat domain"/>
    <property type="match status" value="1"/>
</dbReference>
<dbReference type="Gene3D" id="1.10.510.10">
    <property type="entry name" value="Transferase(Phosphotransferase) domain 1"/>
    <property type="match status" value="1"/>
</dbReference>
<dbReference type="Proteomes" id="UP001465976">
    <property type="component" value="Unassembled WGS sequence"/>
</dbReference>
<dbReference type="EMBL" id="JBAHYK010002729">
    <property type="protein sequence ID" value="KAL0564517.1"/>
    <property type="molecule type" value="Genomic_DNA"/>
</dbReference>
<evidence type="ECO:0000256" key="1">
    <source>
        <dbReference type="PROSITE-ProRule" id="PRU00708"/>
    </source>
</evidence>
<dbReference type="SUPFAM" id="SSF56112">
    <property type="entry name" value="Protein kinase-like (PK-like)"/>
    <property type="match status" value="1"/>
</dbReference>
<proteinExistence type="predicted"/>
<evidence type="ECO:0000313" key="4">
    <source>
        <dbReference type="EMBL" id="KAL0564517.1"/>
    </source>
</evidence>
<dbReference type="InterPro" id="IPR000719">
    <property type="entry name" value="Prot_kinase_dom"/>
</dbReference>
<feature type="domain" description="Protein kinase" evidence="3">
    <location>
        <begin position="1"/>
        <end position="248"/>
    </location>
</feature>
<protein>
    <recommendedName>
        <fullName evidence="3">Protein kinase domain-containing protein</fullName>
    </recommendedName>
</protein>
<dbReference type="InterPro" id="IPR050167">
    <property type="entry name" value="Ser_Thr_protein_kinase"/>
</dbReference>
<evidence type="ECO:0000313" key="5">
    <source>
        <dbReference type="Proteomes" id="UP001465976"/>
    </source>
</evidence>
<feature type="repeat" description="PPR" evidence="1">
    <location>
        <begin position="364"/>
        <end position="395"/>
    </location>
</feature>
<reference evidence="4 5" key="1">
    <citation type="submission" date="2024-02" db="EMBL/GenBank/DDBJ databases">
        <title>A draft genome for the cacao thread blight pathogen Marasmius crinis-equi.</title>
        <authorList>
            <person name="Cohen S.P."/>
            <person name="Baruah I.K."/>
            <person name="Amoako-Attah I."/>
            <person name="Bukari Y."/>
            <person name="Meinhardt L.W."/>
            <person name="Bailey B.A."/>
        </authorList>
    </citation>
    <scope>NUCLEOTIDE SEQUENCE [LARGE SCALE GENOMIC DNA]</scope>
    <source>
        <strain evidence="4 5">GH-76</strain>
    </source>
</reference>
<dbReference type="PROSITE" id="PS50011">
    <property type="entry name" value="PROTEIN_KINASE_DOM"/>
    <property type="match status" value="1"/>
</dbReference>
<comment type="caution">
    <text evidence="4">The sequence shown here is derived from an EMBL/GenBank/DDBJ whole genome shotgun (WGS) entry which is preliminary data.</text>
</comment>
<organism evidence="4 5">
    <name type="scientific">Marasmius crinis-equi</name>
    <dbReference type="NCBI Taxonomy" id="585013"/>
    <lineage>
        <taxon>Eukaryota</taxon>
        <taxon>Fungi</taxon>
        <taxon>Dikarya</taxon>
        <taxon>Basidiomycota</taxon>
        <taxon>Agaricomycotina</taxon>
        <taxon>Agaricomycetes</taxon>
        <taxon>Agaricomycetidae</taxon>
        <taxon>Agaricales</taxon>
        <taxon>Marasmiineae</taxon>
        <taxon>Marasmiaceae</taxon>
        <taxon>Marasmius</taxon>
    </lineage>
</organism>
<feature type="region of interest" description="Disordered" evidence="2">
    <location>
        <begin position="163"/>
        <end position="210"/>
    </location>
</feature>